<dbReference type="Pfam" id="PF01047">
    <property type="entry name" value="MarR"/>
    <property type="match status" value="1"/>
</dbReference>
<dbReference type="SMART" id="SM00347">
    <property type="entry name" value="HTH_MARR"/>
    <property type="match status" value="1"/>
</dbReference>
<dbReference type="InterPro" id="IPR039422">
    <property type="entry name" value="MarR/SlyA-like"/>
</dbReference>
<evidence type="ECO:0000256" key="1">
    <source>
        <dbReference type="ARBA" id="ARBA00023015"/>
    </source>
</evidence>
<evidence type="ECO:0000256" key="3">
    <source>
        <dbReference type="ARBA" id="ARBA00023163"/>
    </source>
</evidence>
<dbReference type="PROSITE" id="PS50995">
    <property type="entry name" value="HTH_MARR_2"/>
    <property type="match status" value="1"/>
</dbReference>
<sequence>MTTLDQSGNLAIGFIMGVTYRKIATLLQKRLKEHDITPEQWSVLHQIDRSEGMIQREIASRTGKDKPTTTRILDHLESKGLVYKQTGLQDRRSFLVYSTERGKELIRETLPIEEGVTEEVKRCLSSEEYALLTEFLLRINEHVTQIIDTNEKE</sequence>
<protein>
    <submittedName>
        <fullName evidence="5">Transcriptional regulator</fullName>
    </submittedName>
</protein>
<dbReference type="EMBL" id="BOSL01000003">
    <property type="protein sequence ID" value="GIP52491.1"/>
    <property type="molecule type" value="Genomic_DNA"/>
</dbReference>
<organism evidence="5 6">
    <name type="scientific">Paenibacillus vini</name>
    <dbReference type="NCBI Taxonomy" id="1476024"/>
    <lineage>
        <taxon>Bacteria</taxon>
        <taxon>Bacillati</taxon>
        <taxon>Bacillota</taxon>
        <taxon>Bacilli</taxon>
        <taxon>Bacillales</taxon>
        <taxon>Paenibacillaceae</taxon>
        <taxon>Paenibacillus</taxon>
    </lineage>
</organism>
<dbReference type="Gene3D" id="1.10.10.10">
    <property type="entry name" value="Winged helix-like DNA-binding domain superfamily/Winged helix DNA-binding domain"/>
    <property type="match status" value="1"/>
</dbReference>
<dbReference type="PANTHER" id="PTHR33164:SF64">
    <property type="entry name" value="TRANSCRIPTIONAL REGULATOR SLYA"/>
    <property type="match status" value="1"/>
</dbReference>
<reference evidence="5 6" key="1">
    <citation type="submission" date="2021-03" db="EMBL/GenBank/DDBJ databases">
        <title>Antimicrobial resistance genes in bacteria isolated from Japanese honey, and their potential for conferring macrolide and lincosamide resistance in the American foulbrood pathogen Paenibacillus larvae.</title>
        <authorList>
            <person name="Okamoto M."/>
            <person name="Kumagai M."/>
            <person name="Kanamori H."/>
            <person name="Takamatsu D."/>
        </authorList>
    </citation>
    <scope>NUCLEOTIDE SEQUENCE [LARGE SCALE GENOMIC DNA]</scope>
    <source>
        <strain evidence="5 6">J42TS3</strain>
    </source>
</reference>
<keyword evidence="6" id="KW-1185">Reference proteome</keyword>
<comment type="caution">
    <text evidence="5">The sequence shown here is derived from an EMBL/GenBank/DDBJ whole genome shotgun (WGS) entry which is preliminary data.</text>
</comment>
<evidence type="ECO:0000256" key="2">
    <source>
        <dbReference type="ARBA" id="ARBA00023125"/>
    </source>
</evidence>
<evidence type="ECO:0000313" key="5">
    <source>
        <dbReference type="EMBL" id="GIP52491.1"/>
    </source>
</evidence>
<dbReference type="InterPro" id="IPR000835">
    <property type="entry name" value="HTH_MarR-typ"/>
</dbReference>
<keyword evidence="1" id="KW-0805">Transcription regulation</keyword>
<keyword evidence="2" id="KW-0238">DNA-binding</keyword>
<evidence type="ECO:0000313" key="6">
    <source>
        <dbReference type="Proteomes" id="UP000679992"/>
    </source>
</evidence>
<gene>
    <name evidence="5" type="ORF">J42TS3_15260</name>
</gene>
<dbReference type="Proteomes" id="UP000679992">
    <property type="component" value="Unassembled WGS sequence"/>
</dbReference>
<name>A0ABQ4M928_9BACL</name>
<dbReference type="SUPFAM" id="SSF46785">
    <property type="entry name" value="Winged helix' DNA-binding domain"/>
    <property type="match status" value="1"/>
</dbReference>
<dbReference type="PRINTS" id="PR00598">
    <property type="entry name" value="HTHMARR"/>
</dbReference>
<accession>A0ABQ4M928</accession>
<keyword evidence="3" id="KW-0804">Transcription</keyword>
<proteinExistence type="predicted"/>
<dbReference type="PANTHER" id="PTHR33164">
    <property type="entry name" value="TRANSCRIPTIONAL REGULATOR, MARR FAMILY"/>
    <property type="match status" value="1"/>
</dbReference>
<evidence type="ECO:0000259" key="4">
    <source>
        <dbReference type="PROSITE" id="PS50995"/>
    </source>
</evidence>
<dbReference type="InterPro" id="IPR036390">
    <property type="entry name" value="WH_DNA-bd_sf"/>
</dbReference>
<feature type="domain" description="HTH marR-type" evidence="4">
    <location>
        <begin position="9"/>
        <end position="141"/>
    </location>
</feature>
<dbReference type="RefSeq" id="WP_213654264.1">
    <property type="nucleotide sequence ID" value="NZ_BOSL01000003.1"/>
</dbReference>
<dbReference type="InterPro" id="IPR036388">
    <property type="entry name" value="WH-like_DNA-bd_sf"/>
</dbReference>